<gene>
    <name evidence="2" type="ORF">I6G95_07850</name>
    <name evidence="3" type="ORF">I6H48_08415</name>
</gene>
<evidence type="ECO:0000313" key="2">
    <source>
        <dbReference type="EMBL" id="QPR30150.1"/>
    </source>
</evidence>
<dbReference type="AlphaFoldDB" id="A0AB37GA64"/>
<feature type="region of interest" description="Disordered" evidence="1">
    <location>
        <begin position="277"/>
        <end position="297"/>
    </location>
</feature>
<sequence>MPPMPKSRHALKTTLAVVFFMSSIGATTSIHSPSTAAADEHSEVAASVSSASAWPTHEVSLPRMDLNAEGLIETDPRTQMAVSYEPVGVGYSSQASQRPLPTLSLIKLYIGQYVLEHGTADDAERVEKMISRSDDDLAADFYRKYPESVDSVATEYGLFNTSGGEKWGVSRTTAEDVVSFISQLRLKHPNSEVLEAMRHWSPIAADGYRQSFGLAGLPGSEGAKMGWSNRRSWHSSVVFGPGYVMAAITEGGKYAHTEDVAEGIADVECRDLVKPTRKTGSKATLETPKARAVSTGL</sequence>
<proteinExistence type="predicted"/>
<dbReference type="Proteomes" id="UP000595198">
    <property type="component" value="Chromosome"/>
</dbReference>
<dbReference type="Gene3D" id="3.40.710.10">
    <property type="entry name" value="DD-peptidase/beta-lactamase superfamily"/>
    <property type="match status" value="1"/>
</dbReference>
<dbReference type="EMBL" id="CP065628">
    <property type="protein sequence ID" value="QPR30150.1"/>
    <property type="molecule type" value="Genomic_DNA"/>
</dbReference>
<organism evidence="2 4">
    <name type="scientific">Corynebacterium amycolatum</name>
    <dbReference type="NCBI Taxonomy" id="43765"/>
    <lineage>
        <taxon>Bacteria</taxon>
        <taxon>Bacillati</taxon>
        <taxon>Actinomycetota</taxon>
        <taxon>Actinomycetes</taxon>
        <taxon>Mycobacteriales</taxon>
        <taxon>Corynebacteriaceae</taxon>
        <taxon>Corynebacterium</taxon>
    </lineage>
</organism>
<name>A0AB37GA64_CORAY</name>
<evidence type="ECO:0000313" key="5">
    <source>
        <dbReference type="Proteomes" id="UP000595198"/>
    </source>
</evidence>
<dbReference type="SUPFAM" id="SSF56601">
    <property type="entry name" value="beta-lactamase/transpeptidase-like"/>
    <property type="match status" value="1"/>
</dbReference>
<dbReference type="EMBL" id="CP066023">
    <property type="protein sequence ID" value="QQB81987.1"/>
    <property type="molecule type" value="Genomic_DNA"/>
</dbReference>
<evidence type="ECO:0000313" key="4">
    <source>
        <dbReference type="Proteomes" id="UP000594774"/>
    </source>
</evidence>
<accession>A0AB37GA64</accession>
<keyword evidence="5" id="KW-1185">Reference proteome</keyword>
<evidence type="ECO:0008006" key="6">
    <source>
        <dbReference type="Google" id="ProtNLM"/>
    </source>
</evidence>
<dbReference type="Proteomes" id="UP000594774">
    <property type="component" value="Chromosome"/>
</dbReference>
<reference evidence="4 5" key="1">
    <citation type="submission" date="2020-12" db="EMBL/GenBank/DDBJ databases">
        <title>FDA dAtabase for Regulatory Grade micrObial Sequences (FDA-ARGOS): Supporting development and validation of Infectious Disease Dx tests.</title>
        <authorList>
            <person name="Sproer C."/>
            <person name="Gronow S."/>
            <person name="Severitt S."/>
            <person name="Schroder I."/>
            <person name="Tallon L."/>
            <person name="Sadzewicz L."/>
            <person name="Zhao X."/>
            <person name="Boylan J."/>
            <person name="Ott S."/>
            <person name="Bowen H."/>
            <person name="Vavikolanu K."/>
            <person name="Mehta A."/>
            <person name="Aluvathingal J."/>
            <person name="Nadendla S."/>
            <person name="Lowell S."/>
            <person name="Myers T."/>
            <person name="Yan Y."/>
            <person name="Sichtig H."/>
        </authorList>
    </citation>
    <scope>NUCLEOTIDE SEQUENCE [LARGE SCALE GENOMIC DNA]</scope>
    <source>
        <strain evidence="2 4">FDAARGOS_938</strain>
        <strain evidence="3 5">FDAARGOS_991</strain>
    </source>
</reference>
<evidence type="ECO:0000313" key="3">
    <source>
        <dbReference type="EMBL" id="QQB81987.1"/>
    </source>
</evidence>
<evidence type="ECO:0000256" key="1">
    <source>
        <dbReference type="SAM" id="MobiDB-lite"/>
    </source>
</evidence>
<protein>
    <recommendedName>
        <fullName evidence="6">Secreted protein</fullName>
    </recommendedName>
</protein>
<dbReference type="InterPro" id="IPR012338">
    <property type="entry name" value="Beta-lactam/transpept-like"/>
</dbReference>